<dbReference type="InterPro" id="IPR021552">
    <property type="entry name" value="ArsP_2"/>
</dbReference>
<keyword evidence="1" id="KW-0472">Membrane</keyword>
<dbReference type="EMBL" id="PCRO01000027">
    <property type="protein sequence ID" value="PIP22774.1"/>
    <property type="molecule type" value="Genomic_DNA"/>
</dbReference>
<evidence type="ECO:0008006" key="4">
    <source>
        <dbReference type="Google" id="ProtNLM"/>
    </source>
</evidence>
<organism evidence="2 3">
    <name type="scientific">Candidatus Nealsonbacteria bacterium CG23_combo_of_CG06-09_8_20_14_all_39_17</name>
    <dbReference type="NCBI Taxonomy" id="1974722"/>
    <lineage>
        <taxon>Bacteria</taxon>
        <taxon>Candidatus Nealsoniibacteriota</taxon>
    </lineage>
</organism>
<keyword evidence="1" id="KW-0812">Transmembrane</keyword>
<sequence>MEEIFLDALMDSFKMVPLLLIIYIGIELIEYRFGNRIREKIQKAGAVGPAIGAIAGSFPQCGFSVVATALYTQRLVTVGTLMAVYLSTSDEAIPIILAQPDKTGIILPLISTKIFIALMAGYAIDSAFRKENKKILAHIESYAHSKDDKDHHHESVIEEKACCGHSASALAKGFNPKEIFFHPVIHTFKIFVFIFAVSFLINFAIFQIGEEAFGKLFLSNSFLQPFLMGLVGLIPNCVASVAITQLYLGGLISFGSVIAGLCASGGLGILVLFREEKDKKNVFRILLLLFGISVSSGLIIQHLF</sequence>
<gene>
    <name evidence="2" type="ORF">COX37_02175</name>
</gene>
<comment type="caution">
    <text evidence="2">The sequence shown here is derived from an EMBL/GenBank/DDBJ whole genome shotgun (WGS) entry which is preliminary data.</text>
</comment>
<proteinExistence type="predicted"/>
<feature type="transmembrane region" description="Helical" evidence="1">
    <location>
        <begin position="254"/>
        <end position="273"/>
    </location>
</feature>
<feature type="transmembrane region" description="Helical" evidence="1">
    <location>
        <begin position="105"/>
        <end position="124"/>
    </location>
</feature>
<feature type="transmembrane region" description="Helical" evidence="1">
    <location>
        <begin position="285"/>
        <end position="303"/>
    </location>
</feature>
<feature type="transmembrane region" description="Helical" evidence="1">
    <location>
        <begin position="15"/>
        <end position="33"/>
    </location>
</feature>
<evidence type="ECO:0000313" key="3">
    <source>
        <dbReference type="Proteomes" id="UP000229976"/>
    </source>
</evidence>
<dbReference type="AlphaFoldDB" id="A0A2G9YU38"/>
<feature type="transmembrane region" description="Helical" evidence="1">
    <location>
        <begin position="184"/>
        <end position="205"/>
    </location>
</feature>
<evidence type="ECO:0000256" key="1">
    <source>
        <dbReference type="SAM" id="Phobius"/>
    </source>
</evidence>
<reference evidence="2 3" key="1">
    <citation type="submission" date="2017-09" db="EMBL/GenBank/DDBJ databases">
        <title>Depth-based differentiation of microbial function through sediment-hosted aquifers and enrichment of novel symbionts in the deep terrestrial subsurface.</title>
        <authorList>
            <person name="Probst A.J."/>
            <person name="Ladd B."/>
            <person name="Jarett J.K."/>
            <person name="Geller-Mcgrath D.E."/>
            <person name="Sieber C.M."/>
            <person name="Emerson J.B."/>
            <person name="Anantharaman K."/>
            <person name="Thomas B.C."/>
            <person name="Malmstrom R."/>
            <person name="Stieglmeier M."/>
            <person name="Klingl A."/>
            <person name="Woyke T."/>
            <person name="Ryan C.M."/>
            <person name="Banfield J.F."/>
        </authorList>
    </citation>
    <scope>NUCLEOTIDE SEQUENCE [LARGE SCALE GENOMIC DNA]</scope>
    <source>
        <strain evidence="2">CG23_combo_of_CG06-09_8_20_14_all_39_17</strain>
    </source>
</reference>
<name>A0A2G9YU38_9BACT</name>
<feature type="transmembrane region" description="Helical" evidence="1">
    <location>
        <begin position="226"/>
        <end position="248"/>
    </location>
</feature>
<protein>
    <recommendedName>
        <fullName evidence="4">Permease</fullName>
    </recommendedName>
</protein>
<dbReference type="Pfam" id="PF11449">
    <property type="entry name" value="ArsP_2"/>
    <property type="match status" value="2"/>
</dbReference>
<dbReference type="NCBIfam" id="NF037962">
    <property type="entry name" value="arsenic_eff"/>
    <property type="match status" value="1"/>
</dbReference>
<accession>A0A2G9YU38</accession>
<keyword evidence="1" id="KW-1133">Transmembrane helix</keyword>
<evidence type="ECO:0000313" key="2">
    <source>
        <dbReference type="EMBL" id="PIP22774.1"/>
    </source>
</evidence>
<dbReference type="Proteomes" id="UP000229976">
    <property type="component" value="Unassembled WGS sequence"/>
</dbReference>